<evidence type="ECO:0000256" key="2">
    <source>
        <dbReference type="ARBA" id="ARBA00008164"/>
    </source>
</evidence>
<dbReference type="InterPro" id="IPR001972">
    <property type="entry name" value="Stomatin_HflK_fam"/>
</dbReference>
<proteinExistence type="inferred from homology"/>
<feature type="domain" description="Band 7" evidence="3">
    <location>
        <begin position="427"/>
        <end position="585"/>
    </location>
</feature>
<organism evidence="4 5">
    <name type="scientific">Conchiformibius steedae DSM 2580</name>
    <dbReference type="NCBI Taxonomy" id="1121352"/>
    <lineage>
        <taxon>Bacteria</taxon>
        <taxon>Pseudomonadati</taxon>
        <taxon>Pseudomonadota</taxon>
        <taxon>Betaproteobacteria</taxon>
        <taxon>Neisseriales</taxon>
        <taxon>Neisseriaceae</taxon>
        <taxon>Conchiformibius</taxon>
    </lineage>
</organism>
<comment type="similarity">
    <text evidence="2">Belongs to the band 7/mec-2 family.</text>
</comment>
<dbReference type="SMART" id="SM00244">
    <property type="entry name" value="PHB"/>
    <property type="match status" value="1"/>
</dbReference>
<dbReference type="GO" id="GO:0005886">
    <property type="term" value="C:plasma membrane"/>
    <property type="evidence" value="ECO:0007669"/>
    <property type="project" value="InterPro"/>
</dbReference>
<dbReference type="PRINTS" id="PR00721">
    <property type="entry name" value="STOMATIN"/>
</dbReference>
<sequence length="661" mass="75317">MLYSKIKVRMDERAIIVIDEKLSGVLEAGEHTVWHIGKSFSHYINNMGDLNVSWTGVDAALRFQRPIAENCWQIFDCDDDSVTVVWHKYLPAQVIAAGESRAFWRPEQGNLQHCRILKNDFWLPEEAQAALFQQPNMGSRHLQKYRVKPHEKLIITINGELARVLAEGEYVLHLPADGSVETVLCDAAENLVVTWQGITDVLRFQRELAQQYWLIIDSPIGSDTLVWHERYLRPQIVPSGQSRAFWLPEQGQIERCVLSQHDFELPVNVAAALLKQPQLDLPLRKYTVKTHEKMLLTVRDALQRVYGEGEYLLRLPDDSVKVLFADSRQPEFGDFKQIQAWARQQPELVAQHFDFVQAQTDELVLYSVGGVLTGWVAPERSAYFWKQPAQVLSFKHIDLKNGLQIDAETVAQLKAAKFWQTDFADIVYVVEVPPQHQGLVYLDQVLQPVLNTGNYHYWQLARHVHAEVVDMRWQSCEISGQELLSEDKVSLRINAVCNYRVEDAPVWLAGHRRPDEYLYRELQFAIRAVVGSKSIDQLLSDKQGIDEELTAMMQGRQLGGIEIGSAGVKDIILPGEIRTILTRVVEAEKSAQANNIRRREETAATRSLLNTARVMEENPTALRLKELETLEKVTEKIDKISVYGGLDGVLKGLINIQPPQS</sequence>
<evidence type="ECO:0000259" key="3">
    <source>
        <dbReference type="SMART" id="SM00244"/>
    </source>
</evidence>
<dbReference type="PANTHER" id="PTHR10264">
    <property type="entry name" value="BAND 7 PROTEIN-RELATED"/>
    <property type="match status" value="1"/>
</dbReference>
<reference evidence="4" key="1">
    <citation type="submission" date="2022-05" db="EMBL/GenBank/DDBJ databases">
        <title>Alysiella filiformis genome sequencing.</title>
        <authorList>
            <person name="Viehboeck T."/>
        </authorList>
    </citation>
    <scope>NUCLEOTIDE SEQUENCE</scope>
    <source>
        <strain evidence="4">DSM 2580</strain>
    </source>
</reference>
<dbReference type="Pfam" id="PF01145">
    <property type="entry name" value="Band_7"/>
    <property type="match status" value="1"/>
</dbReference>
<evidence type="ECO:0000256" key="1">
    <source>
        <dbReference type="ARBA" id="ARBA00004167"/>
    </source>
</evidence>
<gene>
    <name evidence="4" type="ORF">LNQ82_08040</name>
</gene>
<dbReference type="RefSeq" id="WP_051531929.1">
    <property type="nucleotide sequence ID" value="NZ_CP097501.1"/>
</dbReference>
<dbReference type="AlphaFoldDB" id="A0AAE9KZA6"/>
<accession>A0AAE9KZA6</accession>
<name>A0AAE9KZA6_9NEIS</name>
<dbReference type="Proteomes" id="UP001056819">
    <property type="component" value="Chromosome"/>
</dbReference>
<dbReference type="InterPro" id="IPR036013">
    <property type="entry name" value="Band_7/SPFH_dom_sf"/>
</dbReference>
<dbReference type="CDD" id="cd13438">
    <property type="entry name" value="SPFH_eoslipins_u2"/>
    <property type="match status" value="1"/>
</dbReference>
<dbReference type="Gene3D" id="6.10.250.2090">
    <property type="match status" value="1"/>
</dbReference>
<dbReference type="InterPro" id="IPR001107">
    <property type="entry name" value="Band_7"/>
</dbReference>
<dbReference type="InterPro" id="IPR043202">
    <property type="entry name" value="Band-7_stomatin-like"/>
</dbReference>
<evidence type="ECO:0000313" key="5">
    <source>
        <dbReference type="Proteomes" id="UP001056819"/>
    </source>
</evidence>
<dbReference type="PANTHER" id="PTHR10264:SF83">
    <property type="entry name" value="BLL5629 PROTEIN"/>
    <property type="match status" value="1"/>
</dbReference>
<dbReference type="Gene3D" id="3.30.479.30">
    <property type="entry name" value="Band 7 domain"/>
    <property type="match status" value="1"/>
</dbReference>
<dbReference type="SUPFAM" id="SSF117892">
    <property type="entry name" value="Band 7/SPFH domain"/>
    <property type="match status" value="1"/>
</dbReference>
<protein>
    <submittedName>
        <fullName evidence="4">Slipin family protein</fullName>
    </submittedName>
</protein>
<dbReference type="EMBL" id="CP097501">
    <property type="protein sequence ID" value="URD67131.1"/>
    <property type="molecule type" value="Genomic_DNA"/>
</dbReference>
<evidence type="ECO:0000313" key="4">
    <source>
        <dbReference type="EMBL" id="URD67131.1"/>
    </source>
</evidence>
<comment type="subcellular location">
    <subcellularLocation>
        <location evidence="1">Membrane</location>
        <topology evidence="1">Single-pass membrane protein</topology>
    </subcellularLocation>
</comment>